<reference evidence="3 4" key="1">
    <citation type="journal article" date="2023" name="Nucleic Acids Res.">
        <title>The hologenome of Daphnia magna reveals possible DNA methylation and microbiome-mediated evolution of the host genome.</title>
        <authorList>
            <person name="Chaturvedi A."/>
            <person name="Li X."/>
            <person name="Dhandapani V."/>
            <person name="Marshall H."/>
            <person name="Kissane S."/>
            <person name="Cuenca-Cambronero M."/>
            <person name="Asole G."/>
            <person name="Calvet F."/>
            <person name="Ruiz-Romero M."/>
            <person name="Marangio P."/>
            <person name="Guigo R."/>
            <person name="Rago D."/>
            <person name="Mirbahai L."/>
            <person name="Eastwood N."/>
            <person name="Colbourne J.K."/>
            <person name="Zhou J."/>
            <person name="Mallon E."/>
            <person name="Orsini L."/>
        </authorList>
    </citation>
    <scope>NUCLEOTIDE SEQUENCE [LARGE SCALE GENOMIC DNA]</scope>
    <source>
        <strain evidence="3">LRV0_1</strain>
    </source>
</reference>
<keyword evidence="4" id="KW-1185">Reference proteome</keyword>
<name>A0ABR0AU43_9CRUS</name>
<feature type="compositionally biased region" description="Acidic residues" evidence="2">
    <location>
        <begin position="10"/>
        <end position="21"/>
    </location>
</feature>
<evidence type="ECO:0000313" key="4">
    <source>
        <dbReference type="Proteomes" id="UP001234178"/>
    </source>
</evidence>
<evidence type="ECO:0000313" key="3">
    <source>
        <dbReference type="EMBL" id="KAK4028640.1"/>
    </source>
</evidence>
<sequence>MTDKVAQQPFEEDMGLEEEEAASTTNRTEAWEKEAKLKRRTLLQQITTTGRRIEALIYTRGSRGAILGLLRHFDELLVRASLLQTELSALENDEEAEREDNLHLTYVTRVGETTKAAKAYLASREGEAASVIDFGGNVPAAPSVSPPEIQRREQAHREELAVAQKRCDEARERANQVREECDAAQAALRQLTSRPADLDQFSSVSQQVGNANPLVDEWIARQRRINSNTQETPDDWIDQYSAGLLPPVSNKLSARSAVSAEIASYQGKSLEWFEWIDLFRALVHDTPKSPGEKLALLKRYLRDECLDVVYGLGGGETAYIHALVRLKETYGRRDVMRAAYLQVLDRLELKGEAGAFKRFAERVYSHLFDLSRIGEMSTADVIEKICLKLNLKDSFAWNEECHGNLERRSLNNFGTWLCSRASAYQNAYCNNRKKTGNIAT</sequence>
<dbReference type="PANTHER" id="PTHR46903:SF1">
    <property type="entry name" value="CCHC-TYPE DOMAIN-CONTAINING PROTEIN"/>
    <property type="match status" value="1"/>
</dbReference>
<dbReference type="PANTHER" id="PTHR46903">
    <property type="entry name" value="C2H2-TYPE DOMAIN-CONTAINING PROTEIN"/>
    <property type="match status" value="1"/>
</dbReference>
<dbReference type="Pfam" id="PF03564">
    <property type="entry name" value="DUF1759"/>
    <property type="match status" value="1"/>
</dbReference>
<feature type="coiled-coil region" evidence="1">
    <location>
        <begin position="153"/>
        <end position="194"/>
    </location>
</feature>
<evidence type="ECO:0000256" key="1">
    <source>
        <dbReference type="SAM" id="Coils"/>
    </source>
</evidence>
<dbReference type="InterPro" id="IPR005312">
    <property type="entry name" value="DUF1759"/>
</dbReference>
<evidence type="ECO:0000256" key="2">
    <source>
        <dbReference type="SAM" id="MobiDB-lite"/>
    </source>
</evidence>
<organism evidence="3 4">
    <name type="scientific">Daphnia magna</name>
    <dbReference type="NCBI Taxonomy" id="35525"/>
    <lineage>
        <taxon>Eukaryota</taxon>
        <taxon>Metazoa</taxon>
        <taxon>Ecdysozoa</taxon>
        <taxon>Arthropoda</taxon>
        <taxon>Crustacea</taxon>
        <taxon>Branchiopoda</taxon>
        <taxon>Diplostraca</taxon>
        <taxon>Cladocera</taxon>
        <taxon>Anomopoda</taxon>
        <taxon>Daphniidae</taxon>
        <taxon>Daphnia</taxon>
    </lineage>
</organism>
<dbReference type="Proteomes" id="UP001234178">
    <property type="component" value="Unassembled WGS sequence"/>
</dbReference>
<gene>
    <name evidence="3" type="ORF">OUZ56_021644</name>
</gene>
<feature type="coiled-coil region" evidence="1">
    <location>
        <begin position="73"/>
        <end position="100"/>
    </location>
</feature>
<comment type="caution">
    <text evidence="3">The sequence shown here is derived from an EMBL/GenBank/DDBJ whole genome shotgun (WGS) entry which is preliminary data.</text>
</comment>
<proteinExistence type="predicted"/>
<feature type="region of interest" description="Disordered" evidence="2">
    <location>
        <begin position="1"/>
        <end position="28"/>
    </location>
</feature>
<accession>A0ABR0AU43</accession>
<dbReference type="EMBL" id="JAOYFB010000039">
    <property type="protein sequence ID" value="KAK4028640.1"/>
    <property type="molecule type" value="Genomic_DNA"/>
</dbReference>
<keyword evidence="1" id="KW-0175">Coiled coil</keyword>
<protein>
    <submittedName>
        <fullName evidence="3">Uncharacterized protein</fullName>
    </submittedName>
</protein>